<dbReference type="RefSeq" id="WP_378095294.1">
    <property type="nucleotide sequence ID" value="NZ_JBHSEP010000006.1"/>
</dbReference>
<reference evidence="7" key="1">
    <citation type="journal article" date="2019" name="Int. J. Syst. Evol. Microbiol.">
        <title>The Global Catalogue of Microorganisms (GCM) 10K type strain sequencing project: providing services to taxonomists for standard genome sequencing and annotation.</title>
        <authorList>
            <consortium name="The Broad Institute Genomics Platform"/>
            <consortium name="The Broad Institute Genome Sequencing Center for Infectious Disease"/>
            <person name="Wu L."/>
            <person name="Ma J."/>
        </authorList>
    </citation>
    <scope>NUCLEOTIDE SEQUENCE [LARGE SCALE GENOMIC DNA]</scope>
    <source>
        <strain evidence="7">CCUG 49571</strain>
    </source>
</reference>
<keyword evidence="3" id="KW-0677">Repeat</keyword>
<evidence type="ECO:0000259" key="5">
    <source>
        <dbReference type="PROSITE" id="PS51272"/>
    </source>
</evidence>
<dbReference type="PROSITE" id="PS50012">
    <property type="entry name" value="RCC1_3"/>
    <property type="match status" value="12"/>
</dbReference>
<evidence type="ECO:0000256" key="3">
    <source>
        <dbReference type="ARBA" id="ARBA00022737"/>
    </source>
</evidence>
<dbReference type="EMBL" id="JBHSEP010000006">
    <property type="protein sequence ID" value="MFC4598741.1"/>
    <property type="molecule type" value="Genomic_DNA"/>
</dbReference>
<dbReference type="PANTHER" id="PTHR45982:SF1">
    <property type="entry name" value="REGULATOR OF CHROMOSOME CONDENSATION"/>
    <property type="match status" value="1"/>
</dbReference>
<protein>
    <submittedName>
        <fullName evidence="6">InlB B-repeat-containing protein</fullName>
    </submittedName>
</protein>
<dbReference type="Gene3D" id="2.60.40.4270">
    <property type="entry name" value="Listeria-Bacteroides repeat domain"/>
    <property type="match status" value="3"/>
</dbReference>
<dbReference type="InterPro" id="IPR058923">
    <property type="entry name" value="RCC1-like_dom"/>
</dbReference>
<evidence type="ECO:0000256" key="1">
    <source>
        <dbReference type="ARBA" id="ARBA00004196"/>
    </source>
</evidence>
<dbReference type="InterPro" id="IPR001119">
    <property type="entry name" value="SLH_dom"/>
</dbReference>
<dbReference type="InterPro" id="IPR013378">
    <property type="entry name" value="InlB-like_B-rpt"/>
</dbReference>
<dbReference type="InterPro" id="IPR009091">
    <property type="entry name" value="RCC1/BLIP-II"/>
</dbReference>
<dbReference type="Pfam" id="PF00395">
    <property type="entry name" value="SLH"/>
    <property type="match status" value="3"/>
</dbReference>
<comment type="caution">
    <text evidence="6">The sequence shown here is derived from an EMBL/GenBank/DDBJ whole genome shotgun (WGS) entry which is preliminary data.</text>
</comment>
<evidence type="ECO:0000313" key="7">
    <source>
        <dbReference type="Proteomes" id="UP001596028"/>
    </source>
</evidence>
<dbReference type="InterPro" id="IPR051553">
    <property type="entry name" value="Ran_GTPase-activating"/>
</dbReference>
<keyword evidence="4" id="KW-0732">Signal</keyword>
<dbReference type="PANTHER" id="PTHR45982">
    <property type="entry name" value="REGULATOR OF CHROMOSOME CONDENSATION"/>
    <property type="match status" value="1"/>
</dbReference>
<dbReference type="PROSITE" id="PS00626">
    <property type="entry name" value="RCC1_2"/>
    <property type="match status" value="11"/>
</dbReference>
<dbReference type="Gene3D" id="2.130.10.30">
    <property type="entry name" value="Regulator of chromosome condensation 1/beta-lactamase-inhibitor protein II"/>
    <property type="match status" value="4"/>
</dbReference>
<dbReference type="Proteomes" id="UP001596028">
    <property type="component" value="Unassembled WGS sequence"/>
</dbReference>
<dbReference type="NCBIfam" id="TIGR02543">
    <property type="entry name" value="List_Bact_rpt"/>
    <property type="match status" value="4"/>
</dbReference>
<evidence type="ECO:0000313" key="6">
    <source>
        <dbReference type="EMBL" id="MFC4598741.1"/>
    </source>
</evidence>
<dbReference type="InterPro" id="IPR042229">
    <property type="entry name" value="Listeria/Bacterioides_rpt_sf"/>
</dbReference>
<keyword evidence="7" id="KW-1185">Reference proteome</keyword>
<keyword evidence="2" id="KW-0344">Guanine-nucleotide releasing factor</keyword>
<dbReference type="PROSITE" id="PS51272">
    <property type="entry name" value="SLH"/>
    <property type="match status" value="3"/>
</dbReference>
<gene>
    <name evidence="6" type="ORF">ACFO3S_10885</name>
</gene>
<feature type="signal peptide" evidence="4">
    <location>
        <begin position="1"/>
        <end position="34"/>
    </location>
</feature>
<evidence type="ECO:0000256" key="4">
    <source>
        <dbReference type="SAM" id="SignalP"/>
    </source>
</evidence>
<dbReference type="Pfam" id="PF09479">
    <property type="entry name" value="Flg_new"/>
    <property type="match status" value="4"/>
</dbReference>
<dbReference type="SUPFAM" id="SSF50985">
    <property type="entry name" value="RCC1/BLIP-II"/>
    <property type="match status" value="3"/>
</dbReference>
<dbReference type="InterPro" id="IPR000408">
    <property type="entry name" value="Reg_chr_condens"/>
</dbReference>
<proteinExistence type="predicted"/>
<organism evidence="6 7">
    <name type="scientific">Cohnella hongkongensis</name>
    <dbReference type="NCBI Taxonomy" id="178337"/>
    <lineage>
        <taxon>Bacteria</taxon>
        <taxon>Bacillati</taxon>
        <taxon>Bacillota</taxon>
        <taxon>Bacilli</taxon>
        <taxon>Bacillales</taxon>
        <taxon>Paenibacillaceae</taxon>
        <taxon>Cohnella</taxon>
    </lineage>
</organism>
<sequence>MAVLRLRFKRILRQCVQTMSLLAMVAGVVVPFHAGLAHGEQADSGRRTERVAIAAGDGHSLALKADGSVVAWGANDYGQTEVPTEAESGVVAIAAGEDHSLALKADGTVAAWGYHGATDVPEGLSGVVSIAGGGNHSLALKADGSVVAWGSNGYGQTTVPTEAESGVAAIAAGNYHSLALKAGGSVVAWGANDDDSDYGQTTVPTEAESGVVAIAAGTYHSLALKADGSVVAWGANDYDQTTVPTEAESGVVAIAAGNYHSLALKADGTVVAWGYDGYDLAEVPAGAQSGVAGIASGSYHALALKADGSVVAWGSNDGGQTTVPADLAVSVKTKRIAAGYDHSLTLKSDGSVVAWGRNDDGQTTVPAEAESDAVAIAAGARHSLALRSDGTVLAWGGNDLSQTAVPTEAQTDVVAITAGSAHSLALKANGTVEAWGYNAYDQLEVPDGLSDVVAIAAGTSHSLALMANGTVEAWGSPYEDQTAVPIGLSDVVAIAAGGDFSLALKANGSVVSWGLGTESTVPAEAQTGVVAITAGSAHSLALKADGTVVAWGANSYGQTTVPTEAESGVVAIAAGNNHSLALKADGTVVAWGRNDHGQISVPYTVTFDKNGGETDASPTTITALHGGNVGTLPTPPTRTGYTFTGWNTDAVGEGDPFDADTAVTADITVYAQWAADTVYSVTFDKNGGNTEASPTVLTAVYGGNVGTLPTPPTRTGYTFTGWNTDAVGEGDPFDADTAVTADIIVYAQWTADPVYTVTFDKNGGDTDANPTVTTAVYGGNVGTLPTPPTRTGYTFTGWNTDAVGEGDPFDADTAVTADIIVYAQWTADPTYTVTYNGNGHTGGGVPIDHNRYVQGAAVTVQGNTGSLTRSGYTFAGWNTQGGGAGTSYAAGSTFAMGTDDVTLYAQWTASNRGSSGGDSPSPSCDDRVASTDGTLTLPACRAGEVSLGDDVTIVIPAGASDKEMILTIEKVTDTQRLLTEGDVPASPIYEILKNVSENFKKAVTLIFAFDPAKLKANQVPVVRFYDEAKKEWVEIAGGKIEGNRISVEVDHLTKFAVFAKDKAAPEPAQPEIAFSDISGHWAEASIKKAVFNEMITGYPDGTFKPDHPVTRAEFTVMLAGALKLEGTGSALPFQDQDQIGSWAKRAAALAVQAGIVGGYGDGSFRPDARITRAEMASMIARALKVSLDTDAPTGFADDEDIPKWARGAVEAIRQLGIVRGRGDNKFVPNDTATRAEAVAMILSMLEERERS</sequence>
<evidence type="ECO:0000256" key="2">
    <source>
        <dbReference type="ARBA" id="ARBA00022658"/>
    </source>
</evidence>
<comment type="subcellular location">
    <subcellularLocation>
        <location evidence="1">Cell envelope</location>
    </subcellularLocation>
</comment>
<feature type="chain" id="PRO_5046595646" evidence="4">
    <location>
        <begin position="35"/>
        <end position="1251"/>
    </location>
</feature>
<dbReference type="Pfam" id="PF25390">
    <property type="entry name" value="WD40_RLD"/>
    <property type="match status" value="2"/>
</dbReference>
<feature type="domain" description="SLH" evidence="5">
    <location>
        <begin position="1069"/>
        <end position="1129"/>
    </location>
</feature>
<dbReference type="PRINTS" id="PR00633">
    <property type="entry name" value="RCCNDNSATION"/>
</dbReference>
<feature type="domain" description="SLH" evidence="5">
    <location>
        <begin position="1130"/>
        <end position="1193"/>
    </location>
</feature>
<dbReference type="Pfam" id="PF13540">
    <property type="entry name" value="RCC1_2"/>
    <property type="match status" value="2"/>
</dbReference>
<name>A0ABV9FDB0_9BACL</name>
<feature type="domain" description="SLH" evidence="5">
    <location>
        <begin position="1195"/>
        <end position="1251"/>
    </location>
</feature>
<accession>A0ABV9FDB0</accession>